<keyword evidence="1" id="KW-0812">Transmembrane</keyword>
<keyword evidence="1" id="KW-0472">Membrane</keyword>
<proteinExistence type="predicted"/>
<sequence length="77" mass="8992">MKNLSTLRYLFSGIVFSLLPFYSFISWLNVFNQKHIENQKERLVAFKDSFMLFNVNLTVLSFVNLLFCVAAIVCFSI</sequence>
<reference evidence="3" key="1">
    <citation type="journal article" date="2019" name="Int. J. Syst. Evol. Microbiol.">
        <title>The Global Catalogue of Microorganisms (GCM) 10K type strain sequencing project: providing services to taxonomists for standard genome sequencing and annotation.</title>
        <authorList>
            <consortium name="The Broad Institute Genomics Platform"/>
            <consortium name="The Broad Institute Genome Sequencing Center for Infectious Disease"/>
            <person name="Wu L."/>
            <person name="Ma J."/>
        </authorList>
    </citation>
    <scope>NUCLEOTIDE SEQUENCE [LARGE SCALE GENOMIC DNA]</scope>
    <source>
        <strain evidence="3">JCM 17525</strain>
    </source>
</reference>
<keyword evidence="3" id="KW-1185">Reference proteome</keyword>
<keyword evidence="1" id="KW-1133">Transmembrane helix</keyword>
<evidence type="ECO:0000313" key="2">
    <source>
        <dbReference type="EMBL" id="GAA3774795.1"/>
    </source>
</evidence>
<evidence type="ECO:0008006" key="4">
    <source>
        <dbReference type="Google" id="ProtNLM"/>
    </source>
</evidence>
<feature type="transmembrane region" description="Helical" evidence="1">
    <location>
        <begin position="50"/>
        <end position="75"/>
    </location>
</feature>
<protein>
    <recommendedName>
        <fullName evidence="4">DUF4149 domain-containing protein</fullName>
    </recommendedName>
</protein>
<evidence type="ECO:0000256" key="1">
    <source>
        <dbReference type="SAM" id="Phobius"/>
    </source>
</evidence>
<feature type="transmembrane region" description="Helical" evidence="1">
    <location>
        <begin position="7"/>
        <end position="30"/>
    </location>
</feature>
<name>A0ABP7GUK1_9FLAO</name>
<organism evidence="2 3">
    <name type="scientific">Corallibacter vietnamensis</name>
    <dbReference type="NCBI Taxonomy" id="904130"/>
    <lineage>
        <taxon>Bacteria</taxon>
        <taxon>Pseudomonadati</taxon>
        <taxon>Bacteroidota</taxon>
        <taxon>Flavobacteriia</taxon>
        <taxon>Flavobacteriales</taxon>
        <taxon>Flavobacteriaceae</taxon>
        <taxon>Corallibacter</taxon>
    </lineage>
</organism>
<gene>
    <name evidence="2" type="ORF">GCM10022271_03640</name>
</gene>
<dbReference type="Proteomes" id="UP001501456">
    <property type="component" value="Unassembled WGS sequence"/>
</dbReference>
<comment type="caution">
    <text evidence="2">The sequence shown here is derived from an EMBL/GenBank/DDBJ whole genome shotgun (WGS) entry which is preliminary data.</text>
</comment>
<dbReference type="EMBL" id="BAABBI010000001">
    <property type="protein sequence ID" value="GAA3774795.1"/>
    <property type="molecule type" value="Genomic_DNA"/>
</dbReference>
<evidence type="ECO:0000313" key="3">
    <source>
        <dbReference type="Proteomes" id="UP001501456"/>
    </source>
</evidence>
<accession>A0ABP7GUK1</accession>